<feature type="transmembrane region" description="Helical" evidence="1">
    <location>
        <begin position="108"/>
        <end position="141"/>
    </location>
</feature>
<proteinExistence type="predicted"/>
<dbReference type="Pfam" id="PF16015">
    <property type="entry name" value="Promethin"/>
    <property type="match status" value="1"/>
</dbReference>
<feature type="transmembrane region" description="Helical" evidence="1">
    <location>
        <begin position="71"/>
        <end position="102"/>
    </location>
</feature>
<accession>A0A6B0UWW7</accession>
<dbReference type="AlphaFoldDB" id="A0A6B0UWW7"/>
<keyword evidence="1" id="KW-0472">Membrane</keyword>
<protein>
    <submittedName>
        <fullName evidence="2">Uncharacterized protein</fullName>
    </submittedName>
</protein>
<sequence>MPDTRSDSSSISRATDEDADWEDLAGDHHPAAMLDEVSSTVNQLVQRARSHLKDTTVYRAFFKDSPVLSTCLAIGVGVLSLPALTFASFIIVLCLLTFLGFLFVEGTLITFGVIVTAGILVFVGTFLVSLGCCLYATFYVLQKLGLIRDPEAEADASKRRE</sequence>
<reference evidence="2" key="1">
    <citation type="submission" date="2019-12" db="EMBL/GenBank/DDBJ databases">
        <title>An insight into the sialome of adult female Ixodes ricinus ticks feeding for 6 days.</title>
        <authorList>
            <person name="Perner J."/>
            <person name="Ribeiro J.M.C."/>
        </authorList>
    </citation>
    <scope>NUCLEOTIDE SEQUENCE</scope>
    <source>
        <strain evidence="2">Semi-engorged</strain>
        <tissue evidence="2">Salivary glands</tissue>
    </source>
</reference>
<evidence type="ECO:0000313" key="2">
    <source>
        <dbReference type="EMBL" id="MXU94357.1"/>
    </source>
</evidence>
<evidence type="ECO:0000256" key="1">
    <source>
        <dbReference type="SAM" id="Phobius"/>
    </source>
</evidence>
<name>A0A6B0UWW7_IXORI</name>
<keyword evidence="1" id="KW-1133">Transmembrane helix</keyword>
<dbReference type="EMBL" id="GIFC01012274">
    <property type="protein sequence ID" value="MXU94357.1"/>
    <property type="molecule type" value="Transcribed_RNA"/>
</dbReference>
<keyword evidence="1" id="KW-0812">Transmembrane</keyword>
<organism evidence="2">
    <name type="scientific">Ixodes ricinus</name>
    <name type="common">Common tick</name>
    <name type="synonym">Acarus ricinus</name>
    <dbReference type="NCBI Taxonomy" id="34613"/>
    <lineage>
        <taxon>Eukaryota</taxon>
        <taxon>Metazoa</taxon>
        <taxon>Ecdysozoa</taxon>
        <taxon>Arthropoda</taxon>
        <taxon>Chelicerata</taxon>
        <taxon>Arachnida</taxon>
        <taxon>Acari</taxon>
        <taxon>Parasitiformes</taxon>
        <taxon>Ixodida</taxon>
        <taxon>Ixodoidea</taxon>
        <taxon>Ixodidae</taxon>
        <taxon>Ixodinae</taxon>
        <taxon>Ixodes</taxon>
    </lineage>
</organism>